<dbReference type="AlphaFoldDB" id="Q1Q5D0"/>
<gene>
    <name evidence="1" type="ORF">kuste4453</name>
</gene>
<dbReference type="RefSeq" id="WP_169704389.1">
    <property type="nucleotide sequence ID" value="NZ_OCTL01000150.1"/>
</dbReference>
<reference evidence="1" key="2">
    <citation type="submission" date="2006-01" db="EMBL/GenBank/DDBJ databases">
        <authorList>
            <person name="Genoscope"/>
        </authorList>
    </citation>
    <scope>NUCLEOTIDE SEQUENCE</scope>
</reference>
<accession>Q1Q5D0</accession>
<sequence>MLMQGRILNDEYALVLTLRRNDLVQAGLPESLKSQISDSDLDAIADELGDALLSTAYWDCLRTIIDEMGLNKKD</sequence>
<name>Q1Q5D0_KUEST</name>
<proteinExistence type="predicted"/>
<dbReference type="EMBL" id="CT573071">
    <property type="protein sequence ID" value="CAJ75215.1"/>
    <property type="molecule type" value="Genomic_DNA"/>
</dbReference>
<organism evidence="1">
    <name type="scientific">Kuenenia stuttgartiensis</name>
    <dbReference type="NCBI Taxonomy" id="174633"/>
    <lineage>
        <taxon>Bacteria</taxon>
        <taxon>Pseudomonadati</taxon>
        <taxon>Planctomycetota</taxon>
        <taxon>Candidatus Brocadiia</taxon>
        <taxon>Candidatus Brocadiales</taxon>
        <taxon>Candidatus Brocadiaceae</taxon>
        <taxon>Candidatus Kuenenia</taxon>
    </lineage>
</organism>
<protein>
    <submittedName>
        <fullName evidence="1">Uncharacterized protein</fullName>
    </submittedName>
</protein>
<reference evidence="1" key="1">
    <citation type="journal article" date="2006" name="Nature">
        <title>Deciphering the evolution and metabolism of an anammox bacterium from a community genome.</title>
        <authorList>
            <person name="Strous M."/>
            <person name="Pelletier E."/>
            <person name="Mangenot S."/>
            <person name="Rattei T."/>
            <person name="Lehner A."/>
            <person name="Taylor M.W."/>
            <person name="Horn M."/>
            <person name="Daims H."/>
            <person name="Bartol-Mavel D."/>
            <person name="Wincker P."/>
            <person name="Barbe V."/>
            <person name="Fonknechten N."/>
            <person name="Vallenet D."/>
            <person name="Segurens B."/>
            <person name="Schenowitz-Truong C."/>
            <person name="Medigue C."/>
            <person name="Collingro A."/>
            <person name="Snel B."/>
            <person name="Dutilh B.E."/>
            <person name="OpDenCamp H.J.M."/>
            <person name="vanDerDrift C."/>
            <person name="Cirpus I."/>
            <person name="vanDePas-Schoonen K.T."/>
            <person name="Harhangi H.R."/>
            <person name="vanNiftrik L."/>
            <person name="Schmid M."/>
            <person name="Keltjens J."/>
            <person name="vanDeVossenberg J."/>
            <person name="Kartal B."/>
            <person name="Meier H."/>
            <person name="Frishman D."/>
            <person name="Huynen M.A."/>
            <person name="Mewes H."/>
            <person name="Weissenbach J."/>
            <person name="Jetten M.S.M."/>
            <person name="Wagner M."/>
            <person name="LePaslier D."/>
        </authorList>
    </citation>
    <scope>NUCLEOTIDE SEQUENCE</scope>
</reference>
<evidence type="ECO:0000313" key="1">
    <source>
        <dbReference type="EMBL" id="CAJ75215.1"/>
    </source>
</evidence>